<dbReference type="Gene3D" id="1.10.357.10">
    <property type="entry name" value="Tetracycline Repressor, domain 2"/>
    <property type="match status" value="1"/>
</dbReference>
<dbReference type="PRINTS" id="PR00455">
    <property type="entry name" value="HTHTETR"/>
</dbReference>
<dbReference type="PROSITE" id="PS50977">
    <property type="entry name" value="HTH_TETR_2"/>
    <property type="match status" value="1"/>
</dbReference>
<dbReference type="GO" id="GO:0003700">
    <property type="term" value="F:DNA-binding transcription factor activity"/>
    <property type="evidence" value="ECO:0007669"/>
    <property type="project" value="TreeGrafter"/>
</dbReference>
<dbReference type="SUPFAM" id="SSF48498">
    <property type="entry name" value="Tetracyclin repressor-like, C-terminal domain"/>
    <property type="match status" value="1"/>
</dbReference>
<evidence type="ECO:0000313" key="7">
    <source>
        <dbReference type="Proteomes" id="UP000431092"/>
    </source>
</evidence>
<dbReference type="GO" id="GO:0000976">
    <property type="term" value="F:transcription cis-regulatory region binding"/>
    <property type="evidence" value="ECO:0007669"/>
    <property type="project" value="TreeGrafter"/>
</dbReference>
<dbReference type="InterPro" id="IPR009057">
    <property type="entry name" value="Homeodomain-like_sf"/>
</dbReference>
<evidence type="ECO:0000256" key="3">
    <source>
        <dbReference type="ARBA" id="ARBA00023163"/>
    </source>
</evidence>
<proteinExistence type="predicted"/>
<dbReference type="InterPro" id="IPR041678">
    <property type="entry name" value="TetR_C_16"/>
</dbReference>
<keyword evidence="3" id="KW-0804">Transcription</keyword>
<organism evidence="6 7">
    <name type="scientific">Arsenicicoccus cauae</name>
    <dbReference type="NCBI Taxonomy" id="2663847"/>
    <lineage>
        <taxon>Bacteria</taxon>
        <taxon>Bacillati</taxon>
        <taxon>Actinomycetota</taxon>
        <taxon>Actinomycetes</taxon>
        <taxon>Micrococcales</taxon>
        <taxon>Intrasporangiaceae</taxon>
        <taxon>Arsenicicoccus</taxon>
    </lineage>
</organism>
<dbReference type="Pfam" id="PF17920">
    <property type="entry name" value="TetR_C_16"/>
    <property type="match status" value="1"/>
</dbReference>
<dbReference type="InterPro" id="IPR036271">
    <property type="entry name" value="Tet_transcr_reg_TetR-rel_C_sf"/>
</dbReference>
<gene>
    <name evidence="6" type="ORF">GGG17_05735</name>
</gene>
<keyword evidence="2 4" id="KW-0238">DNA-binding</keyword>
<protein>
    <submittedName>
        <fullName evidence="6">TetR family transcriptional regulator</fullName>
    </submittedName>
</protein>
<reference evidence="6 7" key="1">
    <citation type="submission" date="2019-11" db="EMBL/GenBank/DDBJ databases">
        <title>Whole genome sequencing identifies a novel species of the genus Arsenicicoccus isolated from human blood.</title>
        <authorList>
            <person name="Jeong J.H."/>
            <person name="Kweon O.J."/>
            <person name="Kim H.R."/>
            <person name="Kim T.-H."/>
            <person name="Ha S.-M."/>
            <person name="Lee M.-K."/>
        </authorList>
    </citation>
    <scope>NUCLEOTIDE SEQUENCE [LARGE SCALE GENOMIC DNA]</scope>
    <source>
        <strain evidence="6 7">MKL-02</strain>
    </source>
</reference>
<evidence type="ECO:0000256" key="1">
    <source>
        <dbReference type="ARBA" id="ARBA00023015"/>
    </source>
</evidence>
<keyword evidence="1" id="KW-0805">Transcription regulation</keyword>
<feature type="DNA-binding region" description="H-T-H motif" evidence="4">
    <location>
        <begin position="25"/>
        <end position="44"/>
    </location>
</feature>
<dbReference type="AlphaFoldDB" id="A0A6I3ICM3"/>
<feature type="domain" description="HTH tetR-type" evidence="5">
    <location>
        <begin position="2"/>
        <end position="62"/>
    </location>
</feature>
<evidence type="ECO:0000313" key="6">
    <source>
        <dbReference type="EMBL" id="MTB71477.1"/>
    </source>
</evidence>
<dbReference type="InterPro" id="IPR050109">
    <property type="entry name" value="HTH-type_TetR-like_transc_reg"/>
</dbReference>
<dbReference type="InterPro" id="IPR001647">
    <property type="entry name" value="HTH_TetR"/>
</dbReference>
<name>A0A6I3ICM3_9MICO</name>
<dbReference type="PANTHER" id="PTHR30055:SF234">
    <property type="entry name" value="HTH-TYPE TRANSCRIPTIONAL REGULATOR BETI"/>
    <property type="match status" value="1"/>
</dbReference>
<accession>A0A6I3ICM3</accession>
<dbReference type="Pfam" id="PF00440">
    <property type="entry name" value="TetR_N"/>
    <property type="match status" value="1"/>
</dbReference>
<evidence type="ECO:0000256" key="2">
    <source>
        <dbReference type="ARBA" id="ARBA00023125"/>
    </source>
</evidence>
<evidence type="ECO:0000256" key="4">
    <source>
        <dbReference type="PROSITE-ProRule" id="PRU00335"/>
    </source>
</evidence>
<dbReference type="SUPFAM" id="SSF46689">
    <property type="entry name" value="Homeodomain-like"/>
    <property type="match status" value="1"/>
</dbReference>
<dbReference type="PANTHER" id="PTHR30055">
    <property type="entry name" value="HTH-TYPE TRANSCRIPTIONAL REGULATOR RUTR"/>
    <property type="match status" value="1"/>
</dbReference>
<keyword evidence="7" id="KW-1185">Reference proteome</keyword>
<dbReference type="RefSeq" id="WP_154592811.1">
    <property type="nucleotide sequence ID" value="NZ_CP171001.1"/>
</dbReference>
<dbReference type="EMBL" id="WLVL01000021">
    <property type="protein sequence ID" value="MTB71477.1"/>
    <property type="molecule type" value="Genomic_DNA"/>
</dbReference>
<evidence type="ECO:0000259" key="5">
    <source>
        <dbReference type="PROSITE" id="PS50977"/>
    </source>
</evidence>
<comment type="caution">
    <text evidence="6">The sequence shown here is derived from an EMBL/GenBank/DDBJ whole genome shotgun (WGS) entry which is preliminary data.</text>
</comment>
<sequence>MSESRELIVRAARRLFAERGYSSVSVRDVAAEAGVSPSLVMKLVGSKAQLFSSSVQFAPDEQDLSHPVDRLGHELVRSVVGRLGSDGPEPLARAVVLALPAPDIEEVRARFRQAYAVPLAARLGGGATAEQTAEMVVATLVGLAVSARVLGLLSDRTRDEELVDRYGDAVQRILDRGGSVTGSH</sequence>
<dbReference type="Proteomes" id="UP000431092">
    <property type="component" value="Unassembled WGS sequence"/>
</dbReference>